<evidence type="ECO:0000256" key="2">
    <source>
        <dbReference type="ARBA" id="ARBA00023015"/>
    </source>
</evidence>
<dbReference type="InterPro" id="IPR027113">
    <property type="entry name" value="Transc_fact_NFYB/HAP3"/>
</dbReference>
<dbReference type="Proteomes" id="UP000250140">
    <property type="component" value="Unassembled WGS sequence"/>
</dbReference>
<evidence type="ECO:0000313" key="7">
    <source>
        <dbReference type="EMBL" id="OCL01825.1"/>
    </source>
</evidence>
<dbReference type="GO" id="GO:0046982">
    <property type="term" value="F:protein heterodimerization activity"/>
    <property type="evidence" value="ECO:0007669"/>
    <property type="project" value="InterPro"/>
</dbReference>
<keyword evidence="3" id="KW-0238">DNA-binding</keyword>
<dbReference type="InterPro" id="IPR003958">
    <property type="entry name" value="CBFA_NFYB_domain"/>
</dbReference>
<dbReference type="InterPro" id="IPR003956">
    <property type="entry name" value="Transcrpt_fac_NFYB/HAP3_CS"/>
</dbReference>
<dbReference type="OrthoDB" id="386949at2759"/>
<evidence type="ECO:0000313" key="8">
    <source>
        <dbReference type="Proteomes" id="UP000250140"/>
    </source>
</evidence>
<keyword evidence="2" id="KW-0805">Transcription regulation</keyword>
<gene>
    <name evidence="7" type="ORF">AOQ84DRAFT_230124</name>
</gene>
<dbReference type="CDD" id="cd22907">
    <property type="entry name" value="HFD_NFYB"/>
    <property type="match status" value="1"/>
</dbReference>
<accession>A0A8E2ENB6</accession>
<dbReference type="GO" id="GO:0000978">
    <property type="term" value="F:RNA polymerase II cis-regulatory region sequence-specific DNA binding"/>
    <property type="evidence" value="ECO:0007669"/>
    <property type="project" value="TreeGrafter"/>
</dbReference>
<dbReference type="InterPro" id="IPR009072">
    <property type="entry name" value="Histone-fold"/>
</dbReference>
<evidence type="ECO:0000256" key="3">
    <source>
        <dbReference type="ARBA" id="ARBA00023125"/>
    </source>
</evidence>
<dbReference type="PANTHER" id="PTHR11064:SF9">
    <property type="entry name" value="NUCLEAR TRANSCRIPTION FACTOR Y SUBUNIT BETA"/>
    <property type="match status" value="1"/>
</dbReference>
<feature type="domain" description="Transcription factor CBF/NF-Y/archaeal histone" evidence="6">
    <location>
        <begin position="135"/>
        <end position="195"/>
    </location>
</feature>
<dbReference type="GO" id="GO:0001228">
    <property type="term" value="F:DNA-binding transcription activator activity, RNA polymerase II-specific"/>
    <property type="evidence" value="ECO:0007669"/>
    <property type="project" value="InterPro"/>
</dbReference>
<evidence type="ECO:0000256" key="4">
    <source>
        <dbReference type="ARBA" id="ARBA00023163"/>
    </source>
</evidence>
<evidence type="ECO:0000259" key="6">
    <source>
        <dbReference type="Pfam" id="PF00808"/>
    </source>
</evidence>
<dbReference type="PANTHER" id="PTHR11064">
    <property type="entry name" value="CCAAT-BINDING TRANSCRIPTION FACTOR-RELATED"/>
    <property type="match status" value="1"/>
</dbReference>
<protein>
    <recommendedName>
        <fullName evidence="6">Transcription factor CBF/NF-Y/archaeal histone domain-containing protein</fullName>
    </recommendedName>
</protein>
<feature type="compositionally biased region" description="Basic and acidic residues" evidence="5">
    <location>
        <begin position="21"/>
        <end position="30"/>
    </location>
</feature>
<evidence type="ECO:0000256" key="5">
    <source>
        <dbReference type="SAM" id="MobiDB-lite"/>
    </source>
</evidence>
<evidence type="ECO:0000256" key="1">
    <source>
        <dbReference type="ARBA" id="ARBA00009053"/>
    </source>
</evidence>
<keyword evidence="8" id="KW-1185">Reference proteome</keyword>
<dbReference type="Pfam" id="PF00808">
    <property type="entry name" value="CBFD_NFYB_HMF"/>
    <property type="match status" value="1"/>
</dbReference>
<sequence>MSATPPKKVDVEPGVQSPDDSEPHMDREAQDTQAQGLGYEFEVKEQDRWLPIANGWSFMRPPLVLICALFPSPACRGSHDWRRFKPTYTLIARLSRFFIESHVVPAPPSPSSPPPQRSRDANSNFVSDANIRNFAPVARIMKMALPENAKIAKEAKECMQECVSEFISFITSEASEKCQQEKRKTVNGEDILFAMTSLGFENYAEALKIYLSRYRETLLANQNKPAGGFNAGGAGGANSAGANASAASAYSQPENAHNNNVLSGDMETGDQDSTAFGYTVHNGNGTADF</sequence>
<dbReference type="EMBL" id="KV751052">
    <property type="protein sequence ID" value="OCL01825.1"/>
    <property type="molecule type" value="Genomic_DNA"/>
</dbReference>
<dbReference type="PROSITE" id="PS00685">
    <property type="entry name" value="NFYB_HAP3"/>
    <property type="match status" value="1"/>
</dbReference>
<dbReference type="GO" id="GO:0016602">
    <property type="term" value="C:CCAAT-binding factor complex"/>
    <property type="evidence" value="ECO:0007669"/>
    <property type="project" value="InterPro"/>
</dbReference>
<dbReference type="AlphaFoldDB" id="A0A8E2ENB6"/>
<dbReference type="Gene3D" id="1.10.20.10">
    <property type="entry name" value="Histone, subunit A"/>
    <property type="match status" value="1"/>
</dbReference>
<dbReference type="PRINTS" id="PR00615">
    <property type="entry name" value="CCAATSUBUNTA"/>
</dbReference>
<reference evidence="7 8" key="1">
    <citation type="journal article" date="2016" name="Nat. Commun.">
        <title>Ectomycorrhizal ecology is imprinted in the genome of the dominant symbiotic fungus Cenococcum geophilum.</title>
        <authorList>
            <consortium name="DOE Joint Genome Institute"/>
            <person name="Peter M."/>
            <person name="Kohler A."/>
            <person name="Ohm R.A."/>
            <person name="Kuo A."/>
            <person name="Krutzmann J."/>
            <person name="Morin E."/>
            <person name="Arend M."/>
            <person name="Barry K.W."/>
            <person name="Binder M."/>
            <person name="Choi C."/>
            <person name="Clum A."/>
            <person name="Copeland A."/>
            <person name="Grisel N."/>
            <person name="Haridas S."/>
            <person name="Kipfer T."/>
            <person name="LaButti K."/>
            <person name="Lindquist E."/>
            <person name="Lipzen A."/>
            <person name="Maire R."/>
            <person name="Meier B."/>
            <person name="Mihaltcheva S."/>
            <person name="Molinier V."/>
            <person name="Murat C."/>
            <person name="Poggeler S."/>
            <person name="Quandt C.A."/>
            <person name="Sperisen C."/>
            <person name="Tritt A."/>
            <person name="Tisserant E."/>
            <person name="Crous P.W."/>
            <person name="Henrissat B."/>
            <person name="Nehls U."/>
            <person name="Egli S."/>
            <person name="Spatafora J.W."/>
            <person name="Grigoriev I.V."/>
            <person name="Martin F.M."/>
        </authorList>
    </citation>
    <scope>NUCLEOTIDE SEQUENCE [LARGE SCALE GENOMIC DNA]</scope>
    <source>
        <strain evidence="7 8">CBS 207.34</strain>
    </source>
</reference>
<organism evidence="7 8">
    <name type="scientific">Glonium stellatum</name>
    <dbReference type="NCBI Taxonomy" id="574774"/>
    <lineage>
        <taxon>Eukaryota</taxon>
        <taxon>Fungi</taxon>
        <taxon>Dikarya</taxon>
        <taxon>Ascomycota</taxon>
        <taxon>Pezizomycotina</taxon>
        <taxon>Dothideomycetes</taxon>
        <taxon>Pleosporomycetidae</taxon>
        <taxon>Gloniales</taxon>
        <taxon>Gloniaceae</taxon>
        <taxon>Glonium</taxon>
    </lineage>
</organism>
<keyword evidence="4" id="KW-0804">Transcription</keyword>
<dbReference type="SUPFAM" id="SSF47113">
    <property type="entry name" value="Histone-fold"/>
    <property type="match status" value="1"/>
</dbReference>
<name>A0A8E2ENB6_9PEZI</name>
<comment type="similarity">
    <text evidence="1">Belongs to the NFYB/HAP3 subunit family.</text>
</comment>
<feature type="region of interest" description="Disordered" evidence="5">
    <location>
        <begin position="1"/>
        <end position="31"/>
    </location>
</feature>
<proteinExistence type="inferred from homology"/>